<feature type="domain" description="Phosphoadenosine phosphosulphate reductase" evidence="1">
    <location>
        <begin position="132"/>
        <end position="232"/>
    </location>
</feature>
<dbReference type="Pfam" id="PF01507">
    <property type="entry name" value="PAPS_reduct"/>
    <property type="match status" value="2"/>
</dbReference>
<evidence type="ECO:0000259" key="1">
    <source>
        <dbReference type="Pfam" id="PF01507"/>
    </source>
</evidence>
<accession>A0A250DI19</accession>
<dbReference type="Gene3D" id="3.40.50.620">
    <property type="entry name" value="HUPs"/>
    <property type="match status" value="1"/>
</dbReference>
<dbReference type="PANTHER" id="PTHR43196">
    <property type="entry name" value="SULFATE ADENYLYLTRANSFERASE SUBUNIT 2"/>
    <property type="match status" value="1"/>
</dbReference>
<dbReference type="GO" id="GO:0003824">
    <property type="term" value="F:catalytic activity"/>
    <property type="evidence" value="ECO:0007669"/>
    <property type="project" value="InterPro"/>
</dbReference>
<protein>
    <recommendedName>
        <fullName evidence="1">Phosphoadenosine phosphosulphate reductase domain-containing protein</fullName>
    </recommendedName>
</protein>
<dbReference type="PANTHER" id="PTHR43196:SF2">
    <property type="entry name" value="PHOSPHOADENOSINE PHOSPHOSULFATE REDUCTASE"/>
    <property type="match status" value="1"/>
</dbReference>
<dbReference type="InterPro" id="IPR014729">
    <property type="entry name" value="Rossmann-like_a/b/a_fold"/>
</dbReference>
<dbReference type="Proteomes" id="UP000217154">
    <property type="component" value="Chromosome"/>
</dbReference>
<evidence type="ECO:0000313" key="2">
    <source>
        <dbReference type="EMBL" id="ATA53892.1"/>
    </source>
</evidence>
<dbReference type="SUPFAM" id="SSF52402">
    <property type="entry name" value="Adenine nucleotide alpha hydrolases-like"/>
    <property type="match status" value="1"/>
</dbReference>
<dbReference type="KEGG" id="vbo:CKY39_12190"/>
<proteinExistence type="predicted"/>
<dbReference type="InterPro" id="IPR002500">
    <property type="entry name" value="PAPS_reduct_dom"/>
</dbReference>
<dbReference type="EMBL" id="CP023284">
    <property type="protein sequence ID" value="ATA53892.1"/>
    <property type="molecule type" value="Genomic_DNA"/>
</dbReference>
<dbReference type="RefSeq" id="WP_095744635.1">
    <property type="nucleotide sequence ID" value="NZ_CP023284.1"/>
</dbReference>
<feature type="domain" description="Phosphoadenosine phosphosulphate reductase" evidence="1">
    <location>
        <begin position="14"/>
        <end position="69"/>
    </location>
</feature>
<organism evidence="2 3">
    <name type="scientific">Variovorax boronicumulans</name>
    <dbReference type="NCBI Taxonomy" id="436515"/>
    <lineage>
        <taxon>Bacteria</taxon>
        <taxon>Pseudomonadati</taxon>
        <taxon>Pseudomonadota</taxon>
        <taxon>Betaproteobacteria</taxon>
        <taxon>Burkholderiales</taxon>
        <taxon>Comamonadaceae</taxon>
        <taxon>Variovorax</taxon>
    </lineage>
</organism>
<dbReference type="InterPro" id="IPR050128">
    <property type="entry name" value="Sulfate_adenylyltrnsfr_sub2"/>
</dbReference>
<sequence>MNRLPQQTDAPIHLVSVSGGKDSTATLLLALELHGSENVRAVFADTGNEHGATYAYVDYLEHTLQMPIVRLRRDFTDMWWPRRDYVRDKWPEKGVPPEIVARALAVFERGPTGNPFLDLCIIKARFPSRMAQFCTQFLKTQPLTEHALEMIESTGRAVWSWQGIRIEESDSRRKRFRGTGSCVAHFDVLGGGLFNYRPLLRWTADDVFEAHRIKGIRPNPLYLQGRTRVGCLCVNSGKEEVRQWDLRDRDHIERLDEWEQIVSEVSKRSNATFFPSPGDNDTARERGGIWQVVQWSKTTRGGKQFDLLAQLDESTSCSSAYGLCE</sequence>
<dbReference type="AlphaFoldDB" id="A0A250DI19"/>
<name>A0A250DI19_9BURK</name>
<gene>
    <name evidence="2" type="ORF">CKY39_12190</name>
</gene>
<reference evidence="2 3" key="1">
    <citation type="submission" date="2017-09" db="EMBL/GenBank/DDBJ databases">
        <title>The diverse metabolic capabilities of V. boronicumulans make it an excellent choice for continued studies on novel biodegradation.</title>
        <authorList>
            <person name="Sun S."/>
        </authorList>
    </citation>
    <scope>NUCLEOTIDE SEQUENCE [LARGE SCALE GENOMIC DNA]</scope>
    <source>
        <strain evidence="2 3">J1</strain>
    </source>
</reference>
<evidence type="ECO:0000313" key="3">
    <source>
        <dbReference type="Proteomes" id="UP000217154"/>
    </source>
</evidence>